<keyword evidence="3" id="KW-1185">Reference proteome</keyword>
<accession>A0A232EFR4</accession>
<feature type="signal peptide" evidence="1">
    <location>
        <begin position="1"/>
        <end position="21"/>
    </location>
</feature>
<gene>
    <name evidence="2" type="ORF">TSAR_004625</name>
</gene>
<dbReference type="Proteomes" id="UP000215335">
    <property type="component" value="Unassembled WGS sequence"/>
</dbReference>
<evidence type="ECO:0000256" key="1">
    <source>
        <dbReference type="SAM" id="SignalP"/>
    </source>
</evidence>
<comment type="caution">
    <text evidence="2">The sequence shown here is derived from an EMBL/GenBank/DDBJ whole genome shotgun (WGS) entry which is preliminary data.</text>
</comment>
<dbReference type="AlphaFoldDB" id="A0A232EFR4"/>
<feature type="chain" id="PRO_5012150010" evidence="1">
    <location>
        <begin position="22"/>
        <end position="99"/>
    </location>
</feature>
<evidence type="ECO:0000313" key="2">
    <source>
        <dbReference type="EMBL" id="OXU17205.1"/>
    </source>
</evidence>
<protein>
    <submittedName>
        <fullName evidence="2">Uncharacterized protein</fullName>
    </submittedName>
</protein>
<proteinExistence type="predicted"/>
<dbReference type="EMBL" id="NNAY01004942">
    <property type="protein sequence ID" value="OXU17205.1"/>
    <property type="molecule type" value="Genomic_DNA"/>
</dbReference>
<keyword evidence="1" id="KW-0732">Signal</keyword>
<organism evidence="2 3">
    <name type="scientific">Trichomalopsis sarcophagae</name>
    <dbReference type="NCBI Taxonomy" id="543379"/>
    <lineage>
        <taxon>Eukaryota</taxon>
        <taxon>Metazoa</taxon>
        <taxon>Ecdysozoa</taxon>
        <taxon>Arthropoda</taxon>
        <taxon>Hexapoda</taxon>
        <taxon>Insecta</taxon>
        <taxon>Pterygota</taxon>
        <taxon>Neoptera</taxon>
        <taxon>Endopterygota</taxon>
        <taxon>Hymenoptera</taxon>
        <taxon>Apocrita</taxon>
        <taxon>Proctotrupomorpha</taxon>
        <taxon>Chalcidoidea</taxon>
        <taxon>Pteromalidae</taxon>
        <taxon>Pteromalinae</taxon>
        <taxon>Trichomalopsis</taxon>
    </lineage>
</organism>
<evidence type="ECO:0000313" key="3">
    <source>
        <dbReference type="Proteomes" id="UP000215335"/>
    </source>
</evidence>
<sequence>MLLKFVLFYINIFQHLLQIMSDLSEEGAVILEYKYCDTTVLDDEHNVIKTANSRFSCPAHEEANTKIVYHKKKLKNFDASNLPPCKTELRVQLLRVLYI</sequence>
<reference evidence="2 3" key="1">
    <citation type="journal article" date="2017" name="Curr. Biol.">
        <title>The Evolution of Venom by Co-option of Single-Copy Genes.</title>
        <authorList>
            <person name="Martinson E.O."/>
            <person name="Mrinalini"/>
            <person name="Kelkar Y.D."/>
            <person name="Chang C.H."/>
            <person name="Werren J.H."/>
        </authorList>
    </citation>
    <scope>NUCLEOTIDE SEQUENCE [LARGE SCALE GENOMIC DNA]</scope>
    <source>
        <strain evidence="2 3">Alberta</strain>
        <tissue evidence="2">Whole body</tissue>
    </source>
</reference>
<name>A0A232EFR4_9HYME</name>